<dbReference type="EMBL" id="CP097649">
    <property type="protein sequence ID" value="URI14654.1"/>
    <property type="molecule type" value="Genomic_DNA"/>
</dbReference>
<organism evidence="12 13">
    <name type="scientific">Brevundimonas albigilva</name>
    <dbReference type="NCBI Taxonomy" id="1312364"/>
    <lineage>
        <taxon>Bacteria</taxon>
        <taxon>Pseudomonadati</taxon>
        <taxon>Pseudomonadota</taxon>
        <taxon>Alphaproteobacteria</taxon>
        <taxon>Caulobacterales</taxon>
        <taxon>Caulobacteraceae</taxon>
        <taxon>Brevundimonas</taxon>
    </lineage>
</organism>
<evidence type="ECO:0000256" key="10">
    <source>
        <dbReference type="SAM" id="Phobius"/>
    </source>
</evidence>
<dbReference type="PANTHER" id="PTHR30413:SF10">
    <property type="entry name" value="CAPSULE POLYSACCHARIDE EXPORT INNER-MEMBRANE PROTEIN CTRC"/>
    <property type="match status" value="1"/>
</dbReference>
<evidence type="ECO:0000256" key="7">
    <source>
        <dbReference type="ARBA" id="ARBA00022989"/>
    </source>
</evidence>
<comment type="similarity">
    <text evidence="2">Belongs to the ABC-2 integral membrane protein family.</text>
</comment>
<sequence length="257" mass="28897">MVAFFTRNATIVSALMKREMVTRFGREGLGFAWLIAEPLVFCFGVMILWSFTKPAYEHGVRLAPFVMTAYMSLILLRHLISYMSGAVQANIGLLYHRQITPIHIFTSRILLEILGGGTAFFIVYAILFAIGEVGLPHDYLLLYTGYVILGWTGAGFALILAGIAMRYEFFERFVTLISYLLIPISGAFVMVAWLPPQYQDLYLKVPFTHPIEMIRAGVFGEFVETHYDFGYPILVGAIMNIGGLLLIASARDRIETQ</sequence>
<dbReference type="InterPro" id="IPR013525">
    <property type="entry name" value="ABC2_TM"/>
</dbReference>
<feature type="transmembrane region" description="Helical" evidence="10">
    <location>
        <begin position="176"/>
        <end position="194"/>
    </location>
</feature>
<keyword evidence="6 10" id="KW-0812">Transmembrane</keyword>
<feature type="transmembrane region" description="Helical" evidence="10">
    <location>
        <begin position="69"/>
        <end position="89"/>
    </location>
</feature>
<protein>
    <submittedName>
        <fullName evidence="12">ABC transporter permease</fullName>
    </submittedName>
</protein>
<keyword evidence="5" id="KW-0762">Sugar transport</keyword>
<feature type="transmembrane region" description="Helical" evidence="10">
    <location>
        <begin position="109"/>
        <end position="131"/>
    </location>
</feature>
<accession>A0ABY4SK67</accession>
<gene>
    <name evidence="12" type="ORF">M8231_12645</name>
</gene>
<evidence type="ECO:0000259" key="11">
    <source>
        <dbReference type="Pfam" id="PF01061"/>
    </source>
</evidence>
<keyword evidence="13" id="KW-1185">Reference proteome</keyword>
<evidence type="ECO:0000256" key="9">
    <source>
        <dbReference type="ARBA" id="ARBA00023136"/>
    </source>
</evidence>
<keyword evidence="8" id="KW-0625">Polysaccharide transport</keyword>
<feature type="transmembrane region" description="Helical" evidence="10">
    <location>
        <begin position="143"/>
        <end position="164"/>
    </location>
</feature>
<feature type="transmembrane region" description="Helical" evidence="10">
    <location>
        <begin position="28"/>
        <end position="49"/>
    </location>
</feature>
<feature type="domain" description="ABC-2 type transporter transmembrane" evidence="11">
    <location>
        <begin position="12"/>
        <end position="219"/>
    </location>
</feature>
<name>A0ABY4SK67_9CAUL</name>
<evidence type="ECO:0000256" key="4">
    <source>
        <dbReference type="ARBA" id="ARBA00022475"/>
    </source>
</evidence>
<evidence type="ECO:0000256" key="1">
    <source>
        <dbReference type="ARBA" id="ARBA00004651"/>
    </source>
</evidence>
<evidence type="ECO:0000256" key="3">
    <source>
        <dbReference type="ARBA" id="ARBA00022448"/>
    </source>
</evidence>
<evidence type="ECO:0000256" key="6">
    <source>
        <dbReference type="ARBA" id="ARBA00022692"/>
    </source>
</evidence>
<dbReference type="Proteomes" id="UP001055429">
    <property type="component" value="Chromosome"/>
</dbReference>
<keyword evidence="3" id="KW-0813">Transport</keyword>
<evidence type="ECO:0000313" key="13">
    <source>
        <dbReference type="Proteomes" id="UP001055429"/>
    </source>
</evidence>
<dbReference type="Pfam" id="PF01061">
    <property type="entry name" value="ABC2_membrane"/>
    <property type="match status" value="1"/>
</dbReference>
<dbReference type="PANTHER" id="PTHR30413">
    <property type="entry name" value="INNER MEMBRANE TRANSPORT PERMEASE"/>
    <property type="match status" value="1"/>
</dbReference>
<comment type="subcellular location">
    <subcellularLocation>
        <location evidence="1">Cell membrane</location>
        <topology evidence="1">Multi-pass membrane protein</topology>
    </subcellularLocation>
</comment>
<dbReference type="PRINTS" id="PR00164">
    <property type="entry name" value="ABC2TRNSPORT"/>
</dbReference>
<keyword evidence="9 10" id="KW-0472">Membrane</keyword>
<reference evidence="12" key="1">
    <citation type="submission" date="2022-05" db="EMBL/GenBank/DDBJ databases">
        <title>Brevundimonas albigilva TT17 genome sequence.</title>
        <authorList>
            <person name="Lee K."/>
            <person name="Son H."/>
        </authorList>
    </citation>
    <scope>NUCLEOTIDE SEQUENCE</scope>
    <source>
        <strain evidence="12">TT17</strain>
    </source>
</reference>
<dbReference type="InterPro" id="IPR000412">
    <property type="entry name" value="ABC_2_transport"/>
</dbReference>
<keyword evidence="7 10" id="KW-1133">Transmembrane helix</keyword>
<evidence type="ECO:0000256" key="5">
    <source>
        <dbReference type="ARBA" id="ARBA00022597"/>
    </source>
</evidence>
<keyword evidence="4" id="KW-1003">Cell membrane</keyword>
<feature type="transmembrane region" description="Helical" evidence="10">
    <location>
        <begin position="229"/>
        <end position="248"/>
    </location>
</feature>
<evidence type="ECO:0000256" key="2">
    <source>
        <dbReference type="ARBA" id="ARBA00007783"/>
    </source>
</evidence>
<evidence type="ECO:0000256" key="8">
    <source>
        <dbReference type="ARBA" id="ARBA00023047"/>
    </source>
</evidence>
<dbReference type="RefSeq" id="WP_250201599.1">
    <property type="nucleotide sequence ID" value="NZ_CP097649.1"/>
</dbReference>
<proteinExistence type="inferred from homology"/>
<evidence type="ECO:0000313" key="12">
    <source>
        <dbReference type="EMBL" id="URI14654.1"/>
    </source>
</evidence>